<comment type="subcellular location">
    <subcellularLocation>
        <location evidence="1">Membrane</location>
        <topology evidence="1">Multi-pass membrane protein</topology>
    </subcellularLocation>
</comment>
<dbReference type="Proteomes" id="UP000887564">
    <property type="component" value="Unplaced"/>
</dbReference>
<evidence type="ECO:0000313" key="6">
    <source>
        <dbReference type="Proteomes" id="UP000887564"/>
    </source>
</evidence>
<keyword evidence="2 5" id="KW-0812">Transmembrane</keyword>
<dbReference type="GO" id="GO:0016020">
    <property type="term" value="C:membrane"/>
    <property type="evidence" value="ECO:0007669"/>
    <property type="project" value="UniProtKB-SubCell"/>
</dbReference>
<keyword evidence="3 5" id="KW-1133">Transmembrane helix</keyword>
<evidence type="ECO:0000313" key="7">
    <source>
        <dbReference type="WBParaSite" id="PEQ_0001238301-mRNA-1"/>
    </source>
</evidence>
<keyword evidence="6" id="KW-1185">Reference proteome</keyword>
<feature type="transmembrane region" description="Helical" evidence="5">
    <location>
        <begin position="165"/>
        <end position="184"/>
    </location>
</feature>
<evidence type="ECO:0000256" key="4">
    <source>
        <dbReference type="ARBA" id="ARBA00023136"/>
    </source>
</evidence>
<evidence type="ECO:0000256" key="5">
    <source>
        <dbReference type="SAM" id="Phobius"/>
    </source>
</evidence>
<protein>
    <submittedName>
        <fullName evidence="7">Tetraspanin</fullName>
    </submittedName>
</protein>
<keyword evidence="4 5" id="KW-0472">Membrane</keyword>
<dbReference type="Pfam" id="PF00335">
    <property type="entry name" value="Tetraspanin"/>
    <property type="match status" value="1"/>
</dbReference>
<reference evidence="7" key="1">
    <citation type="submission" date="2022-11" db="UniProtKB">
        <authorList>
            <consortium name="WormBaseParasite"/>
        </authorList>
    </citation>
    <scope>IDENTIFICATION</scope>
</reference>
<sequence length="185" mass="20816">MGLGCGARCLKFCLFIFNLVFLMCGFVCVGIGIWLLFDRYAVDNLAAATAKVQGNVTDDGLRELFERDFRQILKASLKMYNGTDAMKKHEDNTKLCCGVDSKIGDFNESGWYQLTKRLHHFPPACCPPTKDGSLMEFCPTISRYGDGCYAKIKESVQDLSTHFKIVAWTVCIIALIQVFSTHRFL</sequence>
<organism evidence="6 7">
    <name type="scientific">Parascaris equorum</name>
    <name type="common">Equine roundworm</name>
    <dbReference type="NCBI Taxonomy" id="6256"/>
    <lineage>
        <taxon>Eukaryota</taxon>
        <taxon>Metazoa</taxon>
        <taxon>Ecdysozoa</taxon>
        <taxon>Nematoda</taxon>
        <taxon>Chromadorea</taxon>
        <taxon>Rhabditida</taxon>
        <taxon>Spirurina</taxon>
        <taxon>Ascaridomorpha</taxon>
        <taxon>Ascaridoidea</taxon>
        <taxon>Ascarididae</taxon>
        <taxon>Parascaris</taxon>
    </lineage>
</organism>
<feature type="transmembrane region" description="Helical" evidence="5">
    <location>
        <begin position="12"/>
        <end position="37"/>
    </location>
</feature>
<dbReference type="InterPro" id="IPR018499">
    <property type="entry name" value="Tetraspanin/Peripherin"/>
</dbReference>
<name>A0A914S1B5_PAREQ</name>
<evidence type="ECO:0000256" key="2">
    <source>
        <dbReference type="ARBA" id="ARBA00022692"/>
    </source>
</evidence>
<dbReference type="WBParaSite" id="PEQ_0001238301-mRNA-1">
    <property type="protein sequence ID" value="PEQ_0001238301-mRNA-1"/>
    <property type="gene ID" value="PEQ_0001238301"/>
</dbReference>
<evidence type="ECO:0000256" key="3">
    <source>
        <dbReference type="ARBA" id="ARBA00022989"/>
    </source>
</evidence>
<proteinExistence type="predicted"/>
<accession>A0A914S1B5</accession>
<evidence type="ECO:0000256" key="1">
    <source>
        <dbReference type="ARBA" id="ARBA00004141"/>
    </source>
</evidence>
<dbReference type="AlphaFoldDB" id="A0A914S1B5"/>